<gene>
    <name evidence="8" type="ORF">HJ583_015220</name>
</gene>
<evidence type="ECO:0000256" key="2">
    <source>
        <dbReference type="ARBA" id="ARBA00029447"/>
    </source>
</evidence>
<evidence type="ECO:0000256" key="4">
    <source>
        <dbReference type="SAM" id="MobiDB-lite"/>
    </source>
</evidence>
<keyword evidence="9" id="KW-1185">Reference proteome</keyword>
<sequence>MPSFDLNSVSSRLVLLFLVIITTLLAISGGISYISTKHSLEAALEEDASDAIERIQTNLSMPLWNFDKPVMVATLKAELGAEFLQSVSLNTPKNWSLLIGRDKDGKPDELTELVDKPELMSKEAEVTYTEGDKTQSIGKFSLRYSRAGVDQALRDELFGVLLQIVLLDIALLMALTVALRTTVIGPLQRIRDALRSIAEGEADLTRRLDASGNKEFAEVAHWFNTFVARIQTVIRDVAGSVGEQGSAARELTAAAQKVSAASGHQSEAVQSTAAAIEEMSVSVSHIAENTHNVESETRSAASTASSGAHTARQAAGEIRQIAQAITQVSETMSALARRSDEIGSIVNVIKEIADQTNLLALNAAIEAARAGEQGRGFAVVADEVRKLAERTTVATQEINAKIEAVQRDTSDAVVGINDANRKVEAGVRSASDVAEALQRIEEQSTETVGHISTISTSVQEQSSASQDIARHIERIAHSSEENQEVAETANRLAARLSDIAGRLDATVRRFTV</sequence>
<dbReference type="Gene3D" id="1.10.287.950">
    <property type="entry name" value="Methyl-accepting chemotaxis protein"/>
    <property type="match status" value="1"/>
</dbReference>
<organism evidence="8 9">
    <name type="scientific">Uliginosibacterium aquaticum</name>
    <dbReference type="NCBI Taxonomy" id="2731212"/>
    <lineage>
        <taxon>Bacteria</taxon>
        <taxon>Pseudomonadati</taxon>
        <taxon>Pseudomonadota</taxon>
        <taxon>Betaproteobacteria</taxon>
        <taxon>Rhodocyclales</taxon>
        <taxon>Zoogloeaceae</taxon>
        <taxon>Uliginosibacterium</taxon>
    </lineage>
</organism>
<dbReference type="Pfam" id="PF00672">
    <property type="entry name" value="HAMP"/>
    <property type="match status" value="1"/>
</dbReference>
<evidence type="ECO:0000259" key="6">
    <source>
        <dbReference type="PROSITE" id="PS50111"/>
    </source>
</evidence>
<dbReference type="PROSITE" id="PS50111">
    <property type="entry name" value="CHEMOTAXIS_TRANSDUC_2"/>
    <property type="match status" value="1"/>
</dbReference>
<dbReference type="EMBL" id="JABCSC020000004">
    <property type="protein sequence ID" value="NSL56387.1"/>
    <property type="molecule type" value="Genomic_DNA"/>
</dbReference>
<comment type="caution">
    <text evidence="8">The sequence shown here is derived from an EMBL/GenBank/DDBJ whole genome shotgun (WGS) entry which is preliminary data.</text>
</comment>
<dbReference type="PANTHER" id="PTHR32089:SF112">
    <property type="entry name" value="LYSOZYME-LIKE PROTEIN-RELATED"/>
    <property type="match status" value="1"/>
</dbReference>
<keyword evidence="5" id="KW-0812">Transmembrane</keyword>
<feature type="transmembrane region" description="Helical" evidence="5">
    <location>
        <begin position="12"/>
        <end position="34"/>
    </location>
</feature>
<dbReference type="InterPro" id="IPR004089">
    <property type="entry name" value="MCPsignal_dom"/>
</dbReference>
<dbReference type="PRINTS" id="PR00260">
    <property type="entry name" value="CHEMTRNSDUCR"/>
</dbReference>
<evidence type="ECO:0000313" key="9">
    <source>
        <dbReference type="Proteomes" id="UP000778523"/>
    </source>
</evidence>
<dbReference type="Proteomes" id="UP000778523">
    <property type="component" value="Unassembled WGS sequence"/>
</dbReference>
<dbReference type="PANTHER" id="PTHR32089">
    <property type="entry name" value="METHYL-ACCEPTING CHEMOTAXIS PROTEIN MCPB"/>
    <property type="match status" value="1"/>
</dbReference>
<dbReference type="SUPFAM" id="SSF58104">
    <property type="entry name" value="Methyl-accepting chemotaxis protein (MCP) signaling domain"/>
    <property type="match status" value="1"/>
</dbReference>
<keyword evidence="5" id="KW-1133">Transmembrane helix</keyword>
<reference evidence="8 9" key="1">
    <citation type="submission" date="2020-06" db="EMBL/GenBank/DDBJ databases">
        <title>Draft genome of Uliginosibacterium sp. IMCC34675.</title>
        <authorList>
            <person name="Song J."/>
        </authorList>
    </citation>
    <scope>NUCLEOTIDE SEQUENCE [LARGE SCALE GENOMIC DNA]</scope>
    <source>
        <strain evidence="8 9">IMCC34675</strain>
    </source>
</reference>
<evidence type="ECO:0000256" key="1">
    <source>
        <dbReference type="ARBA" id="ARBA00023224"/>
    </source>
</evidence>
<proteinExistence type="inferred from homology"/>
<dbReference type="CDD" id="cd11386">
    <property type="entry name" value="MCP_signal"/>
    <property type="match status" value="1"/>
</dbReference>
<feature type="compositionally biased region" description="Low complexity" evidence="4">
    <location>
        <begin position="298"/>
        <end position="311"/>
    </location>
</feature>
<dbReference type="SMART" id="SM00283">
    <property type="entry name" value="MA"/>
    <property type="match status" value="1"/>
</dbReference>
<evidence type="ECO:0000259" key="7">
    <source>
        <dbReference type="PROSITE" id="PS50885"/>
    </source>
</evidence>
<evidence type="ECO:0000256" key="3">
    <source>
        <dbReference type="PROSITE-ProRule" id="PRU00284"/>
    </source>
</evidence>
<name>A0ABX2IIR8_9RHOO</name>
<comment type="similarity">
    <text evidence="2">Belongs to the methyl-accepting chemotaxis (MCP) protein family.</text>
</comment>
<dbReference type="RefSeq" id="WP_170022732.1">
    <property type="nucleotide sequence ID" value="NZ_JABCSC020000004.1"/>
</dbReference>
<feature type="domain" description="Methyl-accepting transducer" evidence="6">
    <location>
        <begin position="240"/>
        <end position="476"/>
    </location>
</feature>
<protein>
    <submittedName>
        <fullName evidence="8">Methyl-accepting chemotaxis protein</fullName>
    </submittedName>
</protein>
<feature type="domain" description="HAMP" evidence="7">
    <location>
        <begin position="181"/>
        <end position="235"/>
    </location>
</feature>
<accession>A0ABX2IIR8</accession>
<dbReference type="SMART" id="SM00304">
    <property type="entry name" value="HAMP"/>
    <property type="match status" value="2"/>
</dbReference>
<feature type="transmembrane region" description="Helical" evidence="5">
    <location>
        <begin position="157"/>
        <end position="179"/>
    </location>
</feature>
<dbReference type="Pfam" id="PF00015">
    <property type="entry name" value="MCPsignal"/>
    <property type="match status" value="1"/>
</dbReference>
<evidence type="ECO:0000256" key="5">
    <source>
        <dbReference type="SAM" id="Phobius"/>
    </source>
</evidence>
<dbReference type="InterPro" id="IPR004090">
    <property type="entry name" value="Chemotax_Me-accpt_rcpt"/>
</dbReference>
<keyword evidence="5" id="KW-0472">Membrane</keyword>
<dbReference type="CDD" id="cd06225">
    <property type="entry name" value="HAMP"/>
    <property type="match status" value="1"/>
</dbReference>
<dbReference type="PROSITE" id="PS50885">
    <property type="entry name" value="HAMP"/>
    <property type="match status" value="1"/>
</dbReference>
<keyword evidence="1 3" id="KW-0807">Transducer</keyword>
<dbReference type="InterPro" id="IPR003660">
    <property type="entry name" value="HAMP_dom"/>
</dbReference>
<feature type="region of interest" description="Disordered" evidence="4">
    <location>
        <begin position="291"/>
        <end position="313"/>
    </location>
</feature>
<evidence type="ECO:0000313" key="8">
    <source>
        <dbReference type="EMBL" id="NSL56387.1"/>
    </source>
</evidence>